<dbReference type="PANTHER" id="PTHR12684">
    <property type="entry name" value="PUTATIVE PHOSPHOTRANSFERASE"/>
    <property type="match status" value="1"/>
</dbReference>
<evidence type="ECO:0000256" key="3">
    <source>
        <dbReference type="ARBA" id="ARBA00012007"/>
    </source>
</evidence>
<keyword evidence="5" id="KW-0520">NAD</keyword>
<feature type="non-terminal residue" evidence="7">
    <location>
        <position position="177"/>
    </location>
</feature>
<proteinExistence type="inferred from homology"/>
<reference evidence="7 8" key="1">
    <citation type="journal article" date="2024" name="BMC Biol.">
        <title>Comparative genomics of Ascetosporea gives new insight into the evolutionary basis for animal parasitism in Rhizaria.</title>
        <authorList>
            <person name="Hiltunen Thoren M."/>
            <person name="Onut-Brannstrom I."/>
            <person name="Alfjorden A."/>
            <person name="Peckova H."/>
            <person name="Swords F."/>
            <person name="Hooper C."/>
            <person name="Holzer A.S."/>
            <person name="Bass D."/>
            <person name="Burki F."/>
        </authorList>
    </citation>
    <scope>NUCLEOTIDE SEQUENCE [LARGE SCALE GENOMIC DNA]</scope>
    <source>
        <strain evidence="7">20-A016</strain>
    </source>
</reference>
<dbReference type="EC" id="2.7.1.160" evidence="3"/>
<evidence type="ECO:0000256" key="6">
    <source>
        <dbReference type="ARBA" id="ARBA00047949"/>
    </source>
</evidence>
<dbReference type="InterPro" id="IPR042081">
    <property type="entry name" value="RNA_2'-PTrans_C"/>
</dbReference>
<dbReference type="SUPFAM" id="SSF56399">
    <property type="entry name" value="ADP-ribosylation"/>
    <property type="match status" value="1"/>
</dbReference>
<keyword evidence="8" id="KW-1185">Reference proteome</keyword>
<evidence type="ECO:0000256" key="5">
    <source>
        <dbReference type="ARBA" id="ARBA00023027"/>
    </source>
</evidence>
<sequence>MHSFYTVRNGRTFNRENPNEALSRALVRVLRHEALRLRLPLRKDGFVPLNKVMQVGRVRRLNPTIPSIIEVVKNCPKQRLSLKSIDGVLMIRANQAHTIKNIATEKLLTPIQNCKAFPVVVHGTYYTPWQTIKSQGLSRMERNHIHFTKGDNLNETKSGFRSRSEVLIYLDLQKAMS</sequence>
<organism evidence="7 8">
    <name type="scientific">Bonamia ostreae</name>
    <dbReference type="NCBI Taxonomy" id="126728"/>
    <lineage>
        <taxon>Eukaryota</taxon>
        <taxon>Sar</taxon>
        <taxon>Rhizaria</taxon>
        <taxon>Endomyxa</taxon>
        <taxon>Ascetosporea</taxon>
        <taxon>Haplosporida</taxon>
        <taxon>Bonamia</taxon>
    </lineage>
</organism>
<name>A0ABV2AHS5_9EUKA</name>
<dbReference type="Gene3D" id="3.20.170.30">
    <property type="match status" value="1"/>
</dbReference>
<dbReference type="EMBL" id="JBDODL010000234">
    <property type="protein sequence ID" value="MES1919235.1"/>
    <property type="molecule type" value="Genomic_DNA"/>
</dbReference>
<dbReference type="PANTHER" id="PTHR12684:SF2">
    <property type="entry name" value="TRNA 2'-PHOSPHOTRANSFERASE 1"/>
    <property type="match status" value="1"/>
</dbReference>
<dbReference type="Proteomes" id="UP001439008">
    <property type="component" value="Unassembled WGS sequence"/>
</dbReference>
<comment type="function">
    <text evidence="1">Catalyzes the last step of tRNA splicing, the transfer of the splice junction 2'-phosphate from ligated tRNA to NAD to produce ADP-ribose 1''-2'' cyclic phosphate.</text>
</comment>
<evidence type="ECO:0000256" key="1">
    <source>
        <dbReference type="ARBA" id="ARBA00003343"/>
    </source>
</evidence>
<comment type="similarity">
    <text evidence="2">Belongs to the KptA/TPT1 family.</text>
</comment>
<dbReference type="Pfam" id="PF01885">
    <property type="entry name" value="PTS_2-RNA"/>
    <property type="match status" value="1"/>
</dbReference>
<evidence type="ECO:0000256" key="4">
    <source>
        <dbReference type="ARBA" id="ARBA00022679"/>
    </source>
</evidence>
<evidence type="ECO:0000256" key="2">
    <source>
        <dbReference type="ARBA" id="ARBA00009836"/>
    </source>
</evidence>
<dbReference type="InterPro" id="IPR042080">
    <property type="entry name" value="RNA_2'-PTrans_N"/>
</dbReference>
<dbReference type="InterPro" id="IPR002745">
    <property type="entry name" value="Ptrans_KptA/Tpt1"/>
</dbReference>
<gene>
    <name evidence="7" type="ORF">MHBO_001094</name>
</gene>
<keyword evidence="4" id="KW-0808">Transferase</keyword>
<accession>A0ABV2AHS5</accession>
<comment type="caution">
    <text evidence="7">The sequence shown here is derived from an EMBL/GenBank/DDBJ whole genome shotgun (WGS) entry which is preliminary data.</text>
</comment>
<evidence type="ECO:0000313" key="7">
    <source>
        <dbReference type="EMBL" id="MES1919235.1"/>
    </source>
</evidence>
<protein>
    <recommendedName>
        <fullName evidence="3">2'-phosphotransferase</fullName>
        <ecNumber evidence="3">2.7.1.160</ecNumber>
    </recommendedName>
</protein>
<comment type="catalytic activity">
    <reaction evidence="6">
        <text>2'-phospho-[ligated tRNA] + NAD(+) = mature tRNA + ADP-alpha-D-ribose 1'',2''-cyclic phosphate + nicotinamide</text>
        <dbReference type="Rhea" id="RHEA:23324"/>
        <dbReference type="Rhea" id="RHEA-COMP:11106"/>
        <dbReference type="Rhea" id="RHEA-COMP:11107"/>
        <dbReference type="ChEBI" id="CHEBI:17154"/>
        <dbReference type="ChEBI" id="CHEBI:57540"/>
        <dbReference type="ChEBI" id="CHEBI:76596"/>
        <dbReference type="ChEBI" id="CHEBI:82883"/>
        <dbReference type="ChEBI" id="CHEBI:85027"/>
        <dbReference type="EC" id="2.7.1.160"/>
    </reaction>
</comment>
<evidence type="ECO:0000313" key="8">
    <source>
        <dbReference type="Proteomes" id="UP001439008"/>
    </source>
</evidence>
<dbReference type="Gene3D" id="1.10.10.970">
    <property type="entry name" value="RNA 2'-phosphotransferase, Tpt1/KptA family, N-terminal domain"/>
    <property type="match status" value="1"/>
</dbReference>